<dbReference type="AlphaFoldDB" id="A0A5C5ZX86"/>
<accession>A0A5C5ZX86</accession>
<organism evidence="1 2">
    <name type="scientific">Stieleria varia</name>
    <dbReference type="NCBI Taxonomy" id="2528005"/>
    <lineage>
        <taxon>Bacteria</taxon>
        <taxon>Pseudomonadati</taxon>
        <taxon>Planctomycetota</taxon>
        <taxon>Planctomycetia</taxon>
        <taxon>Pirellulales</taxon>
        <taxon>Pirellulaceae</taxon>
        <taxon>Stieleria</taxon>
    </lineage>
</organism>
<reference evidence="1 2" key="1">
    <citation type="submission" date="2019-02" db="EMBL/GenBank/DDBJ databases">
        <title>Deep-cultivation of Planctomycetes and their phenomic and genomic characterization uncovers novel biology.</title>
        <authorList>
            <person name="Wiegand S."/>
            <person name="Jogler M."/>
            <person name="Boedeker C."/>
            <person name="Pinto D."/>
            <person name="Vollmers J."/>
            <person name="Rivas-Marin E."/>
            <person name="Kohn T."/>
            <person name="Peeters S.H."/>
            <person name="Heuer A."/>
            <person name="Rast P."/>
            <person name="Oberbeckmann S."/>
            <person name="Bunk B."/>
            <person name="Jeske O."/>
            <person name="Meyerdierks A."/>
            <person name="Storesund J.E."/>
            <person name="Kallscheuer N."/>
            <person name="Luecker S."/>
            <person name="Lage O.M."/>
            <person name="Pohl T."/>
            <person name="Merkel B.J."/>
            <person name="Hornburger P."/>
            <person name="Mueller R.-W."/>
            <person name="Bruemmer F."/>
            <person name="Labrenz M."/>
            <person name="Spormann A.M."/>
            <person name="Op Den Camp H."/>
            <person name="Overmann J."/>
            <person name="Amann R."/>
            <person name="Jetten M.S.M."/>
            <person name="Mascher T."/>
            <person name="Medema M.H."/>
            <person name="Devos D.P."/>
            <person name="Kaster A.-K."/>
            <person name="Ovreas L."/>
            <person name="Rohde M."/>
            <person name="Galperin M.Y."/>
            <person name="Jogler C."/>
        </authorList>
    </citation>
    <scope>NUCLEOTIDE SEQUENCE [LARGE SCALE GENOMIC DNA]</scope>
    <source>
        <strain evidence="1 2">Pla52n</strain>
    </source>
</reference>
<comment type="caution">
    <text evidence="1">The sequence shown here is derived from an EMBL/GenBank/DDBJ whole genome shotgun (WGS) entry which is preliminary data.</text>
</comment>
<proteinExistence type="predicted"/>
<name>A0A5C5ZX86_9BACT</name>
<evidence type="ECO:0000313" key="2">
    <source>
        <dbReference type="Proteomes" id="UP000320176"/>
    </source>
</evidence>
<keyword evidence="2" id="KW-1185">Reference proteome</keyword>
<protein>
    <submittedName>
        <fullName evidence="1">Uncharacterized protein</fullName>
    </submittedName>
</protein>
<evidence type="ECO:0000313" key="1">
    <source>
        <dbReference type="EMBL" id="TWT91750.1"/>
    </source>
</evidence>
<gene>
    <name evidence="1" type="ORF">Pla52n_65000</name>
</gene>
<dbReference type="RefSeq" id="WP_146523405.1">
    <property type="nucleotide sequence ID" value="NZ_CP151726.1"/>
</dbReference>
<dbReference type="EMBL" id="SJPN01000014">
    <property type="protein sequence ID" value="TWT91750.1"/>
    <property type="molecule type" value="Genomic_DNA"/>
</dbReference>
<dbReference type="OrthoDB" id="120085at2"/>
<sequence length="385" mass="41587">MTIAIERPVYVDGQVLGASDLQQSLDYVRDENARHERYLHSWGIAEGLDVLSQGDDYVLQPGFAIDSSGAPIVVSEAVVLERQQIKEEALLSGGDNGFFPMFIVRAEAESDGGQMMGRRPGAAATRRSESFAVRFRRIATGWDENQTSPPVAEGPEDADESNRVVLIGFVHWSDADGGNVIGFQRRYESFVPRYAGVRADEVLARGGLLTLRTRRTGQSDAPMVVVDDHNKQKSFVLGLDDGTGRVNEVFSIDSKGNVIAKGDIKAEGSLTGTIESGDTRIESGLVIDGMTLPLPMGITEEKVQDGNVALHITVTPHIDAETSPEPSNQLFQPIVTKCFVDADRIVHCTIRWFKIGGNESDIVNVAGTVSYLVIAAVTAPAEASS</sequence>
<dbReference type="Proteomes" id="UP000320176">
    <property type="component" value="Unassembled WGS sequence"/>
</dbReference>